<reference evidence="7" key="1">
    <citation type="submission" date="2021-01" db="EMBL/GenBank/DDBJ databases">
        <authorList>
            <consortium name="Genoscope - CEA"/>
            <person name="William W."/>
        </authorList>
    </citation>
    <scope>NUCLEOTIDE SEQUENCE</scope>
</reference>
<evidence type="ECO:0000313" key="8">
    <source>
        <dbReference type="Proteomes" id="UP000692954"/>
    </source>
</evidence>
<dbReference type="GO" id="GO:0008270">
    <property type="term" value="F:zinc ion binding"/>
    <property type="evidence" value="ECO:0007669"/>
    <property type="project" value="UniProtKB-KW"/>
</dbReference>
<evidence type="ECO:0000313" key="7">
    <source>
        <dbReference type="EMBL" id="CAD8047577.1"/>
    </source>
</evidence>
<dbReference type="InterPro" id="IPR019787">
    <property type="entry name" value="Znf_PHD-finger"/>
</dbReference>
<keyword evidence="1" id="KW-0479">Metal-binding</keyword>
<feature type="domain" description="PHD-type" evidence="6">
    <location>
        <begin position="212"/>
        <end position="275"/>
    </location>
</feature>
<dbReference type="InterPro" id="IPR001965">
    <property type="entry name" value="Znf_PHD"/>
</dbReference>
<dbReference type="PROSITE" id="PS50016">
    <property type="entry name" value="ZF_PHD_2"/>
    <property type="match status" value="1"/>
</dbReference>
<evidence type="ECO:0000256" key="1">
    <source>
        <dbReference type="ARBA" id="ARBA00022723"/>
    </source>
</evidence>
<dbReference type="SMART" id="SM00249">
    <property type="entry name" value="PHD"/>
    <property type="match status" value="1"/>
</dbReference>
<gene>
    <name evidence="7" type="ORF">PSON_ATCC_30995.1.T0020480</name>
</gene>
<dbReference type="EMBL" id="CAJJDN010000002">
    <property type="protein sequence ID" value="CAD8047577.1"/>
    <property type="molecule type" value="Genomic_DNA"/>
</dbReference>
<feature type="transmembrane region" description="Helical" evidence="5">
    <location>
        <begin position="84"/>
        <end position="107"/>
    </location>
</feature>
<protein>
    <recommendedName>
        <fullName evidence="6">PHD-type domain-containing protein</fullName>
    </recommendedName>
</protein>
<keyword evidence="8" id="KW-1185">Reference proteome</keyword>
<evidence type="ECO:0000256" key="2">
    <source>
        <dbReference type="ARBA" id="ARBA00022771"/>
    </source>
</evidence>
<keyword evidence="5" id="KW-1133">Transmembrane helix</keyword>
<dbReference type="AlphaFoldDB" id="A0A8S1JZ53"/>
<evidence type="ECO:0000259" key="6">
    <source>
        <dbReference type="PROSITE" id="PS50016"/>
    </source>
</evidence>
<accession>A0A8S1JZ53</accession>
<evidence type="ECO:0000256" key="5">
    <source>
        <dbReference type="SAM" id="Phobius"/>
    </source>
</evidence>
<feature type="transmembrane region" description="Helical" evidence="5">
    <location>
        <begin position="119"/>
        <end position="138"/>
    </location>
</feature>
<keyword evidence="3" id="KW-0862">Zinc</keyword>
<dbReference type="Proteomes" id="UP000692954">
    <property type="component" value="Unassembled WGS sequence"/>
</dbReference>
<organism evidence="7 8">
    <name type="scientific">Paramecium sonneborni</name>
    <dbReference type="NCBI Taxonomy" id="65129"/>
    <lineage>
        <taxon>Eukaryota</taxon>
        <taxon>Sar</taxon>
        <taxon>Alveolata</taxon>
        <taxon>Ciliophora</taxon>
        <taxon>Intramacronucleata</taxon>
        <taxon>Oligohymenophorea</taxon>
        <taxon>Peniculida</taxon>
        <taxon>Parameciidae</taxon>
        <taxon>Paramecium</taxon>
    </lineage>
</organism>
<keyword evidence="5" id="KW-0812">Transmembrane</keyword>
<sequence length="365" mass="43464">MVISMNDEESEIYYLNRVKLQQALKQSNIAALALLIRIVFQANGRYYAIKKFFNIEKLSDSDRYEVLMKNQKTLSQFDNQPVKFIVIVAFNAVGLVCMYFQFLIIIIKKLRLQINIHQLEIFLFIETEQICFLLVFLYSKRLQFVYEQIIYMGVVNNKYYKKIEIMSTSGEYPPVRQCFNQYCPSSFDLQVAKFSDSTILLCHTCYELYKRRKCCYFCAQVYKDDEQNFLDGKKWVQCDNQRCGKWTHIDCEVSDIESQLQHKSFKYKCPWCRIEKDKKKKSSQLTKSFINQDQADQSDQDPEYVHSSIKKTSFEETSIQQVYEPWLKKNTFLEELLKKNGEFTQCINQEELQSDLSKMRILLKK</sequence>
<evidence type="ECO:0000256" key="3">
    <source>
        <dbReference type="ARBA" id="ARBA00022833"/>
    </source>
</evidence>
<proteinExistence type="predicted"/>
<keyword evidence="2 4" id="KW-0863">Zinc-finger</keyword>
<evidence type="ECO:0000256" key="4">
    <source>
        <dbReference type="PROSITE-ProRule" id="PRU00146"/>
    </source>
</evidence>
<comment type="caution">
    <text evidence="7">The sequence shown here is derived from an EMBL/GenBank/DDBJ whole genome shotgun (WGS) entry which is preliminary data.</text>
</comment>
<name>A0A8S1JZ53_9CILI</name>
<keyword evidence="5" id="KW-0472">Membrane</keyword>